<evidence type="ECO:0000313" key="2">
    <source>
        <dbReference type="EMBL" id="RHA84536.1"/>
    </source>
</evidence>
<reference evidence="2 3" key="1">
    <citation type="submission" date="2018-08" db="EMBL/GenBank/DDBJ databases">
        <title>A genome reference for cultivated species of the human gut microbiota.</title>
        <authorList>
            <person name="Zou Y."/>
            <person name="Xue W."/>
            <person name="Luo G."/>
        </authorList>
    </citation>
    <scope>NUCLEOTIDE SEQUENCE [LARGE SCALE GENOMIC DNA]</scope>
    <source>
        <strain evidence="2 3">AM42-23AC</strain>
    </source>
</reference>
<sequence>MVMDRIKQCLLTLLNRIIHFIHKVWYEKWLVLGCLLLFIPLGFYIYTFASNGISDDTEKWAQFGDYIGGTYSVLLSVLVIYIARKLTKKDEKANKEKNAVDLIFQQILKIERCVDFHQKANAVNKLMRMIDTHQLHISDEIRTCIENLGNYYLARINGSIDEDLVYENSVKNKLKKAYYGL</sequence>
<protein>
    <recommendedName>
        <fullName evidence="4">Phage abortive infection protein</fullName>
    </recommendedName>
</protein>
<evidence type="ECO:0000256" key="1">
    <source>
        <dbReference type="SAM" id="Phobius"/>
    </source>
</evidence>
<organism evidence="2 3">
    <name type="scientific">Segatella copri</name>
    <dbReference type="NCBI Taxonomy" id="165179"/>
    <lineage>
        <taxon>Bacteria</taxon>
        <taxon>Pseudomonadati</taxon>
        <taxon>Bacteroidota</taxon>
        <taxon>Bacteroidia</taxon>
        <taxon>Bacteroidales</taxon>
        <taxon>Prevotellaceae</taxon>
        <taxon>Segatella</taxon>
    </lineage>
</organism>
<keyword evidence="1" id="KW-1133">Transmembrane helix</keyword>
<keyword evidence="1" id="KW-0472">Membrane</keyword>
<keyword evidence="1" id="KW-0812">Transmembrane</keyword>
<dbReference type="Proteomes" id="UP000284990">
    <property type="component" value="Unassembled WGS sequence"/>
</dbReference>
<name>A0AA92UYS1_9BACT</name>
<dbReference type="EMBL" id="QSFW01000024">
    <property type="protein sequence ID" value="RHA84536.1"/>
    <property type="molecule type" value="Genomic_DNA"/>
</dbReference>
<feature type="transmembrane region" description="Helical" evidence="1">
    <location>
        <begin position="29"/>
        <end position="46"/>
    </location>
</feature>
<evidence type="ECO:0008006" key="4">
    <source>
        <dbReference type="Google" id="ProtNLM"/>
    </source>
</evidence>
<comment type="caution">
    <text evidence="2">The sequence shown here is derived from an EMBL/GenBank/DDBJ whole genome shotgun (WGS) entry which is preliminary data.</text>
</comment>
<evidence type="ECO:0000313" key="3">
    <source>
        <dbReference type="Proteomes" id="UP000284990"/>
    </source>
</evidence>
<proteinExistence type="predicted"/>
<gene>
    <name evidence="2" type="ORF">DW916_11045</name>
</gene>
<accession>A0AA92UYS1</accession>
<feature type="transmembrane region" description="Helical" evidence="1">
    <location>
        <begin position="66"/>
        <end position="83"/>
    </location>
</feature>
<dbReference type="AlphaFoldDB" id="A0AA92UYS1"/>